<keyword evidence="3" id="KW-0804">Transcription</keyword>
<dbReference type="Proteomes" id="UP000014216">
    <property type="component" value="Unassembled WGS sequence"/>
</dbReference>
<keyword evidence="1" id="KW-0805">Transcription regulation</keyword>
<keyword evidence="6" id="KW-1185">Reference proteome</keyword>
<reference evidence="5 6" key="1">
    <citation type="journal article" date="2013" name="Genome Announc.">
        <title>Draft Genome Sequence of Desulfotignum phosphitoxidans DSM 13687 Strain FiPS-3.</title>
        <authorList>
            <person name="Poehlein A."/>
            <person name="Daniel R."/>
            <person name="Simeonova D.D."/>
        </authorList>
    </citation>
    <scope>NUCLEOTIDE SEQUENCE [LARGE SCALE GENOMIC DNA]</scope>
    <source>
        <strain evidence="5 6">DSM 13687</strain>
    </source>
</reference>
<accession>S0G5U1</accession>
<feature type="domain" description="HTH gntR-type" evidence="4">
    <location>
        <begin position="11"/>
        <end position="78"/>
    </location>
</feature>
<dbReference type="RefSeq" id="WP_006965280.1">
    <property type="nucleotide sequence ID" value="NZ_APJX01000003.1"/>
</dbReference>
<protein>
    <submittedName>
        <fullName evidence="5">Putative HTH-type transcriptional regulator, GntR family</fullName>
    </submittedName>
</protein>
<evidence type="ECO:0000256" key="3">
    <source>
        <dbReference type="ARBA" id="ARBA00023163"/>
    </source>
</evidence>
<dbReference type="InterPro" id="IPR011711">
    <property type="entry name" value="GntR_C"/>
</dbReference>
<name>S0G5U1_9BACT</name>
<dbReference type="InterPro" id="IPR036390">
    <property type="entry name" value="WH_DNA-bd_sf"/>
</dbReference>
<dbReference type="PANTHER" id="PTHR43537:SF5">
    <property type="entry name" value="UXU OPERON TRANSCRIPTIONAL REGULATOR"/>
    <property type="match status" value="1"/>
</dbReference>
<evidence type="ECO:0000256" key="2">
    <source>
        <dbReference type="ARBA" id="ARBA00023125"/>
    </source>
</evidence>
<dbReference type="Pfam" id="PF00392">
    <property type="entry name" value="GntR"/>
    <property type="match status" value="1"/>
</dbReference>
<gene>
    <name evidence="5" type="ORF">Dpo_3c00940</name>
</gene>
<sequence length="229" mass="26629">MVQTQTTQNKSDLTFKAYMAIRQMLFYNEIQPGQKIKYKDLATRIGVSMTPVIQALKWLEFHNIVRHESNKGYYINEVSVKEITEVYDTRLLLEVSLVPGIIGHLNDQGIRKLAATLDDYKAAVAEDNYHKRIMTDMKFHMTLAALSKCHIQVKMLQELFDILLLRYNQNLFYLSMTGTSLAEHEDIFNSIKKRDQVRLEASLKFHVDTVRNHITKGMSRLVPDKKESF</sequence>
<evidence type="ECO:0000259" key="4">
    <source>
        <dbReference type="PROSITE" id="PS50949"/>
    </source>
</evidence>
<evidence type="ECO:0000256" key="1">
    <source>
        <dbReference type="ARBA" id="ARBA00023015"/>
    </source>
</evidence>
<evidence type="ECO:0000313" key="6">
    <source>
        <dbReference type="Proteomes" id="UP000014216"/>
    </source>
</evidence>
<evidence type="ECO:0000313" key="5">
    <source>
        <dbReference type="EMBL" id="EMS79952.1"/>
    </source>
</evidence>
<dbReference type="PROSITE" id="PS50949">
    <property type="entry name" value="HTH_GNTR"/>
    <property type="match status" value="1"/>
</dbReference>
<dbReference type="GO" id="GO:0003700">
    <property type="term" value="F:DNA-binding transcription factor activity"/>
    <property type="evidence" value="ECO:0007669"/>
    <property type="project" value="InterPro"/>
</dbReference>
<dbReference type="PANTHER" id="PTHR43537">
    <property type="entry name" value="TRANSCRIPTIONAL REGULATOR, GNTR FAMILY"/>
    <property type="match status" value="1"/>
</dbReference>
<dbReference type="AlphaFoldDB" id="S0G5U1"/>
<dbReference type="SUPFAM" id="SSF46785">
    <property type="entry name" value="Winged helix' DNA-binding domain"/>
    <property type="match status" value="1"/>
</dbReference>
<proteinExistence type="predicted"/>
<organism evidence="5 6">
    <name type="scientific">Desulfotignum phosphitoxidans DSM 13687</name>
    <dbReference type="NCBI Taxonomy" id="1286635"/>
    <lineage>
        <taxon>Bacteria</taxon>
        <taxon>Pseudomonadati</taxon>
        <taxon>Thermodesulfobacteriota</taxon>
        <taxon>Desulfobacteria</taxon>
        <taxon>Desulfobacterales</taxon>
        <taxon>Desulfobacteraceae</taxon>
        <taxon>Desulfotignum</taxon>
    </lineage>
</organism>
<dbReference type="EMBL" id="APJX01000003">
    <property type="protein sequence ID" value="EMS79952.1"/>
    <property type="molecule type" value="Genomic_DNA"/>
</dbReference>
<dbReference type="SMART" id="SM00895">
    <property type="entry name" value="FCD"/>
    <property type="match status" value="1"/>
</dbReference>
<dbReference type="SMART" id="SM00345">
    <property type="entry name" value="HTH_GNTR"/>
    <property type="match status" value="1"/>
</dbReference>
<dbReference type="GO" id="GO:0003677">
    <property type="term" value="F:DNA binding"/>
    <property type="evidence" value="ECO:0007669"/>
    <property type="project" value="UniProtKB-KW"/>
</dbReference>
<keyword evidence="2" id="KW-0238">DNA-binding</keyword>
<comment type="caution">
    <text evidence="5">The sequence shown here is derived from an EMBL/GenBank/DDBJ whole genome shotgun (WGS) entry which is preliminary data.</text>
</comment>
<dbReference type="Pfam" id="PF07729">
    <property type="entry name" value="FCD"/>
    <property type="match status" value="1"/>
</dbReference>
<dbReference type="SUPFAM" id="SSF48008">
    <property type="entry name" value="GntR ligand-binding domain-like"/>
    <property type="match status" value="1"/>
</dbReference>
<dbReference type="Gene3D" id="1.20.120.530">
    <property type="entry name" value="GntR ligand-binding domain-like"/>
    <property type="match status" value="1"/>
</dbReference>
<dbReference type="OrthoDB" id="9812645at2"/>
<dbReference type="InterPro" id="IPR036388">
    <property type="entry name" value="WH-like_DNA-bd_sf"/>
</dbReference>
<dbReference type="Gene3D" id="1.10.10.10">
    <property type="entry name" value="Winged helix-like DNA-binding domain superfamily/Winged helix DNA-binding domain"/>
    <property type="match status" value="1"/>
</dbReference>
<dbReference type="InterPro" id="IPR008920">
    <property type="entry name" value="TF_FadR/GntR_C"/>
</dbReference>
<dbReference type="InterPro" id="IPR000524">
    <property type="entry name" value="Tscrpt_reg_HTH_GntR"/>
</dbReference>